<dbReference type="EMBL" id="CDMC01000019">
    <property type="protein sequence ID" value="CEL10624.1"/>
    <property type="molecule type" value="Genomic_DNA"/>
</dbReference>
<dbReference type="AlphaFoldDB" id="A0A0U5GFQ8"/>
<feature type="chain" id="PRO_5006857834" evidence="3">
    <location>
        <begin position="18"/>
        <end position="240"/>
    </location>
</feature>
<keyword evidence="5" id="KW-1185">Reference proteome</keyword>
<feature type="signal peptide" evidence="3">
    <location>
        <begin position="1"/>
        <end position="17"/>
    </location>
</feature>
<evidence type="ECO:0000256" key="2">
    <source>
        <dbReference type="SAM" id="Phobius"/>
    </source>
</evidence>
<evidence type="ECO:0000313" key="5">
    <source>
        <dbReference type="Proteomes" id="UP000054771"/>
    </source>
</evidence>
<organism evidence="4 5">
    <name type="scientific">Aspergillus calidoustus</name>
    <dbReference type="NCBI Taxonomy" id="454130"/>
    <lineage>
        <taxon>Eukaryota</taxon>
        <taxon>Fungi</taxon>
        <taxon>Dikarya</taxon>
        <taxon>Ascomycota</taxon>
        <taxon>Pezizomycotina</taxon>
        <taxon>Eurotiomycetes</taxon>
        <taxon>Eurotiomycetidae</taxon>
        <taxon>Eurotiales</taxon>
        <taxon>Aspergillaceae</taxon>
        <taxon>Aspergillus</taxon>
        <taxon>Aspergillus subgen. Nidulantes</taxon>
    </lineage>
</organism>
<reference evidence="5" key="1">
    <citation type="journal article" date="2016" name="Genome Announc.">
        <title>Draft genome sequences of fungus Aspergillus calidoustus.</title>
        <authorList>
            <person name="Horn F."/>
            <person name="Linde J."/>
            <person name="Mattern D.J."/>
            <person name="Walther G."/>
            <person name="Guthke R."/>
            <person name="Scherlach K."/>
            <person name="Martin K."/>
            <person name="Brakhage A.A."/>
            <person name="Petzke L."/>
            <person name="Valiante V."/>
        </authorList>
    </citation>
    <scope>NUCLEOTIDE SEQUENCE [LARGE SCALE GENOMIC DNA]</scope>
    <source>
        <strain evidence="5">SF006504</strain>
    </source>
</reference>
<dbReference type="Proteomes" id="UP000054771">
    <property type="component" value="Unassembled WGS sequence"/>
</dbReference>
<keyword evidence="2" id="KW-0472">Membrane</keyword>
<protein>
    <submittedName>
        <fullName evidence="4">Uncharacterized protein</fullName>
    </submittedName>
</protein>
<keyword evidence="2" id="KW-0812">Transmembrane</keyword>
<evidence type="ECO:0000256" key="3">
    <source>
        <dbReference type="SAM" id="SignalP"/>
    </source>
</evidence>
<gene>
    <name evidence="4" type="ORF">ASPCAL13740</name>
</gene>
<keyword evidence="2" id="KW-1133">Transmembrane helix</keyword>
<feature type="transmembrane region" description="Helical" evidence="2">
    <location>
        <begin position="195"/>
        <end position="215"/>
    </location>
</feature>
<feature type="region of interest" description="Disordered" evidence="1">
    <location>
        <begin position="132"/>
        <end position="162"/>
    </location>
</feature>
<name>A0A0U5GFQ8_ASPCI</name>
<evidence type="ECO:0000313" key="4">
    <source>
        <dbReference type="EMBL" id="CEL10624.1"/>
    </source>
</evidence>
<accession>A0A0U5GFQ8</accession>
<evidence type="ECO:0000256" key="1">
    <source>
        <dbReference type="SAM" id="MobiDB-lite"/>
    </source>
</evidence>
<proteinExistence type="predicted"/>
<dbReference type="STRING" id="454130.A0A0U5GFQ8"/>
<keyword evidence="3" id="KW-0732">Signal</keyword>
<sequence>MLAFLVVIFWTLASVRAAFEDDFEIVSPTPGQNFSAGDPITVAWNYGNVYDCPVTIQVEVQLPGSLLSPGPMVVGAKAQGLVVDSGAMPLVSANATATMNIQVYTTHVVTGDVYSDGTGVYSILVTEATSTTSTPATVDHTVTETPTPNPTSISSSDSGPTETPVYYPPMIGEGKGGDDEDYMQDDGGLSSGAKAGIGAGVAVGTVLLVVGAILLHRRQKMRNSPKTIREITSGPRQTEQ</sequence>